<evidence type="ECO:0000256" key="2">
    <source>
        <dbReference type="SAM" id="SignalP"/>
    </source>
</evidence>
<dbReference type="PROSITE" id="PS51352">
    <property type="entry name" value="THIOREDOXIN_2"/>
    <property type="match status" value="1"/>
</dbReference>
<evidence type="ECO:0000313" key="5">
    <source>
        <dbReference type="Proteomes" id="UP000198384"/>
    </source>
</evidence>
<proteinExistence type="predicted"/>
<dbReference type="Pfam" id="PF13098">
    <property type="entry name" value="Thioredoxin_2"/>
    <property type="match status" value="1"/>
</dbReference>
<evidence type="ECO:0000259" key="3">
    <source>
        <dbReference type="PROSITE" id="PS51352"/>
    </source>
</evidence>
<dbReference type="InterPro" id="IPR051099">
    <property type="entry name" value="AGR/TXD"/>
</dbReference>
<gene>
    <name evidence="4" type="ORF">SAMN06265371_103324</name>
</gene>
<dbReference type="InterPro" id="IPR012336">
    <property type="entry name" value="Thioredoxin-like_fold"/>
</dbReference>
<keyword evidence="1 2" id="KW-0732">Signal</keyword>
<keyword evidence="5" id="KW-1185">Reference proteome</keyword>
<dbReference type="Gene3D" id="3.40.30.10">
    <property type="entry name" value="Glutaredoxin"/>
    <property type="match status" value="1"/>
</dbReference>
<dbReference type="AlphaFoldDB" id="A0A238WL57"/>
<sequence length="180" mass="21083">MKKITLIALLFIGTAINAQEINWLSFEEAVEAQKNNPKKIIMDAYTSWCGWCKKMDKETFKNKDVINYINEHFYAVKFDAEGNDKITFKGNEFTNPNYDPNKSKGRNSSHQLSQYFSIRSFPTIVYLDEEANLISPIPGYKTPQQLELFLKAFKTDVYKTLTDKKTWETYYANFKFEFAE</sequence>
<evidence type="ECO:0000256" key="1">
    <source>
        <dbReference type="ARBA" id="ARBA00022729"/>
    </source>
</evidence>
<name>A0A238WL57_9FLAO</name>
<dbReference type="PANTHER" id="PTHR15337">
    <property type="entry name" value="ANTERIOR GRADIENT PROTEIN-RELATED"/>
    <property type="match status" value="1"/>
</dbReference>
<feature type="signal peptide" evidence="2">
    <location>
        <begin position="1"/>
        <end position="18"/>
    </location>
</feature>
<organism evidence="4 5">
    <name type="scientific">Lutibacter agarilyticus</name>
    <dbReference type="NCBI Taxonomy" id="1109740"/>
    <lineage>
        <taxon>Bacteria</taxon>
        <taxon>Pseudomonadati</taxon>
        <taxon>Bacteroidota</taxon>
        <taxon>Flavobacteriia</taxon>
        <taxon>Flavobacteriales</taxon>
        <taxon>Flavobacteriaceae</taxon>
        <taxon>Lutibacter</taxon>
    </lineage>
</organism>
<dbReference type="SUPFAM" id="SSF52833">
    <property type="entry name" value="Thioredoxin-like"/>
    <property type="match status" value="1"/>
</dbReference>
<accession>A0A238WL57</accession>
<evidence type="ECO:0000313" key="4">
    <source>
        <dbReference type="EMBL" id="SNR47091.1"/>
    </source>
</evidence>
<dbReference type="OrthoDB" id="9811036at2"/>
<feature type="chain" id="PRO_5012466832" evidence="2">
    <location>
        <begin position="19"/>
        <end position="180"/>
    </location>
</feature>
<protein>
    <submittedName>
        <fullName evidence="4">Thioredoxin-related protein</fullName>
    </submittedName>
</protein>
<dbReference type="EMBL" id="FZNT01000003">
    <property type="protein sequence ID" value="SNR47091.1"/>
    <property type="molecule type" value="Genomic_DNA"/>
</dbReference>
<feature type="domain" description="Thioredoxin" evidence="3">
    <location>
        <begin position="2"/>
        <end position="155"/>
    </location>
</feature>
<dbReference type="RefSeq" id="WP_089380980.1">
    <property type="nucleotide sequence ID" value="NZ_FZNT01000003.1"/>
</dbReference>
<reference evidence="4 5" key="1">
    <citation type="submission" date="2017-06" db="EMBL/GenBank/DDBJ databases">
        <authorList>
            <person name="Kim H.J."/>
            <person name="Triplett B.A."/>
        </authorList>
    </citation>
    <scope>NUCLEOTIDE SEQUENCE [LARGE SCALE GENOMIC DNA]</scope>
    <source>
        <strain evidence="4 5">DSM 29150</strain>
    </source>
</reference>
<dbReference type="InterPro" id="IPR036249">
    <property type="entry name" value="Thioredoxin-like_sf"/>
</dbReference>
<dbReference type="Proteomes" id="UP000198384">
    <property type="component" value="Unassembled WGS sequence"/>
</dbReference>
<dbReference type="InterPro" id="IPR013766">
    <property type="entry name" value="Thioredoxin_domain"/>
</dbReference>
<dbReference type="PANTHER" id="PTHR15337:SF11">
    <property type="entry name" value="THIOREDOXIN DOMAIN-CONTAINING PROTEIN"/>
    <property type="match status" value="1"/>
</dbReference>